<name>Q1ITZ3_KORVE</name>
<dbReference type="SUPFAM" id="SSF51182">
    <property type="entry name" value="RmlC-like cupins"/>
    <property type="match status" value="1"/>
</dbReference>
<evidence type="ECO:0000313" key="9">
    <source>
        <dbReference type="Proteomes" id="UP000002432"/>
    </source>
</evidence>
<dbReference type="GO" id="GO:0006096">
    <property type="term" value="P:glycolytic process"/>
    <property type="evidence" value="ECO:0007669"/>
    <property type="project" value="UniProtKB-UniPathway"/>
</dbReference>
<dbReference type="InterPro" id="IPR010551">
    <property type="entry name" value="G6P_isomerase_prok"/>
</dbReference>
<dbReference type="EnsemblBacteria" id="ABF39657">
    <property type="protein sequence ID" value="ABF39657"/>
    <property type="gene ID" value="Acid345_0652"/>
</dbReference>
<dbReference type="EMBL" id="CP000360">
    <property type="protein sequence ID" value="ABF39657.1"/>
    <property type="molecule type" value="Genomic_DNA"/>
</dbReference>
<dbReference type="EC" id="5.3.1.9" evidence="3"/>
<dbReference type="InterPro" id="IPR011051">
    <property type="entry name" value="RmlC_Cupin_sf"/>
</dbReference>
<keyword evidence="4" id="KW-0312">Gluconeogenesis</keyword>
<evidence type="ECO:0000259" key="7">
    <source>
        <dbReference type="Pfam" id="PF06560"/>
    </source>
</evidence>
<comment type="catalytic activity">
    <reaction evidence="6">
        <text>alpha-D-glucose 6-phosphate = beta-D-fructose 6-phosphate</text>
        <dbReference type="Rhea" id="RHEA:11816"/>
        <dbReference type="ChEBI" id="CHEBI:57634"/>
        <dbReference type="ChEBI" id="CHEBI:58225"/>
        <dbReference type="EC" id="5.3.1.9"/>
    </reaction>
</comment>
<dbReference type="STRING" id="204669.Acid345_0652"/>
<dbReference type="UniPathway" id="UPA00109">
    <property type="reaction ID" value="UER00181"/>
</dbReference>
<keyword evidence="5" id="KW-0324">Glycolysis</keyword>
<dbReference type="HOGENOM" id="CLU_105797_0_0_0"/>
<dbReference type="Pfam" id="PF06560">
    <property type="entry name" value="GPI"/>
    <property type="match status" value="1"/>
</dbReference>
<dbReference type="CDD" id="cd02218">
    <property type="entry name" value="cupin_PGI"/>
    <property type="match status" value="1"/>
</dbReference>
<organism evidence="8 9">
    <name type="scientific">Koribacter versatilis (strain Ellin345)</name>
    <dbReference type="NCBI Taxonomy" id="204669"/>
    <lineage>
        <taxon>Bacteria</taxon>
        <taxon>Pseudomonadati</taxon>
        <taxon>Acidobacteriota</taxon>
        <taxon>Terriglobia</taxon>
        <taxon>Terriglobales</taxon>
        <taxon>Candidatus Korobacteraceae</taxon>
        <taxon>Candidatus Korobacter</taxon>
    </lineage>
</organism>
<keyword evidence="8" id="KW-0413">Isomerase</keyword>
<comment type="pathway">
    <text evidence="1">Carbohydrate degradation; glycolysis; D-glyceraldehyde 3-phosphate and glycerone phosphate from D-glucose: step 2/4.</text>
</comment>
<evidence type="ECO:0000256" key="1">
    <source>
        <dbReference type="ARBA" id="ARBA00004926"/>
    </source>
</evidence>
<dbReference type="GO" id="GO:0004347">
    <property type="term" value="F:glucose-6-phosphate isomerase activity"/>
    <property type="evidence" value="ECO:0007669"/>
    <property type="project" value="UniProtKB-EC"/>
</dbReference>
<evidence type="ECO:0000256" key="4">
    <source>
        <dbReference type="ARBA" id="ARBA00022432"/>
    </source>
</evidence>
<keyword evidence="9" id="KW-1185">Reference proteome</keyword>
<evidence type="ECO:0000256" key="2">
    <source>
        <dbReference type="ARBA" id="ARBA00006542"/>
    </source>
</evidence>
<dbReference type="GO" id="GO:0006094">
    <property type="term" value="P:gluconeogenesis"/>
    <property type="evidence" value="ECO:0007669"/>
    <property type="project" value="UniProtKB-KW"/>
</dbReference>
<comment type="similarity">
    <text evidence="2">Belongs to the archaeal-type GPI family.</text>
</comment>
<dbReference type="Proteomes" id="UP000002432">
    <property type="component" value="Chromosome"/>
</dbReference>
<dbReference type="Gene3D" id="2.60.120.10">
    <property type="entry name" value="Jelly Rolls"/>
    <property type="match status" value="1"/>
</dbReference>
<dbReference type="GO" id="GO:0005737">
    <property type="term" value="C:cytoplasm"/>
    <property type="evidence" value="ECO:0007669"/>
    <property type="project" value="InterPro"/>
</dbReference>
<sequence>MPGLRSSEKKLGQLSGIFRDAQAFRGMDPDTIVYRVWWWEPVPGGTEGGLFWGLTEIQPGSVGDEYYMTHGHRHAVLDRAEFYGTTVGEGMLVLRDESGRSWFEAMKPGSLHYISGRVAHRVVNTGDVPLRFVACWPSDAGHDYQIAGGKGFGARVLRQNGKPSFTLTEE</sequence>
<evidence type="ECO:0000313" key="8">
    <source>
        <dbReference type="EMBL" id="ABF39657.1"/>
    </source>
</evidence>
<dbReference type="KEGG" id="aba:Acid345_0652"/>
<accession>Q1ITZ3</accession>
<evidence type="ECO:0000256" key="6">
    <source>
        <dbReference type="ARBA" id="ARBA00029321"/>
    </source>
</evidence>
<dbReference type="eggNOG" id="COG2140">
    <property type="taxonomic scope" value="Bacteria"/>
</dbReference>
<evidence type="ECO:0000256" key="3">
    <source>
        <dbReference type="ARBA" id="ARBA00011952"/>
    </source>
</evidence>
<protein>
    <recommendedName>
        <fullName evidence="3">glucose-6-phosphate isomerase</fullName>
        <ecNumber evidence="3">5.3.1.9</ecNumber>
    </recommendedName>
</protein>
<reference evidence="8 9" key="1">
    <citation type="journal article" date="2009" name="Appl. Environ. Microbiol.">
        <title>Three genomes from the phylum Acidobacteria provide insight into the lifestyles of these microorganisms in soils.</title>
        <authorList>
            <person name="Ward N.L."/>
            <person name="Challacombe J.F."/>
            <person name="Janssen P.H."/>
            <person name="Henrissat B."/>
            <person name="Coutinho P.M."/>
            <person name="Wu M."/>
            <person name="Xie G."/>
            <person name="Haft D.H."/>
            <person name="Sait M."/>
            <person name="Badger J."/>
            <person name="Barabote R.D."/>
            <person name="Bradley B."/>
            <person name="Brettin T.S."/>
            <person name="Brinkac L.M."/>
            <person name="Bruce D."/>
            <person name="Creasy T."/>
            <person name="Daugherty S.C."/>
            <person name="Davidsen T.M."/>
            <person name="DeBoy R.T."/>
            <person name="Detter J.C."/>
            <person name="Dodson R.J."/>
            <person name="Durkin A.S."/>
            <person name="Ganapathy A."/>
            <person name="Gwinn-Giglio M."/>
            <person name="Han C.S."/>
            <person name="Khouri H."/>
            <person name="Kiss H."/>
            <person name="Kothari S.P."/>
            <person name="Madupu R."/>
            <person name="Nelson K.E."/>
            <person name="Nelson W.C."/>
            <person name="Paulsen I."/>
            <person name="Penn K."/>
            <person name="Ren Q."/>
            <person name="Rosovitz M.J."/>
            <person name="Selengut J.D."/>
            <person name="Shrivastava S."/>
            <person name="Sullivan S.A."/>
            <person name="Tapia R."/>
            <person name="Thompson L.S."/>
            <person name="Watkins K.L."/>
            <person name="Yang Q."/>
            <person name="Yu C."/>
            <person name="Zafar N."/>
            <person name="Zhou L."/>
            <person name="Kuske C.R."/>
        </authorList>
    </citation>
    <scope>NUCLEOTIDE SEQUENCE [LARGE SCALE GENOMIC DNA]</scope>
    <source>
        <strain evidence="8 9">Ellin345</strain>
    </source>
</reference>
<feature type="domain" description="Glucose-6-phosphate isomerase prokaryote" evidence="7">
    <location>
        <begin position="9"/>
        <end position="156"/>
    </location>
</feature>
<dbReference type="InterPro" id="IPR014710">
    <property type="entry name" value="RmlC-like_jellyroll"/>
</dbReference>
<gene>
    <name evidence="8" type="ordered locus">Acid345_0652</name>
</gene>
<proteinExistence type="inferred from homology"/>
<evidence type="ECO:0000256" key="5">
    <source>
        <dbReference type="ARBA" id="ARBA00023152"/>
    </source>
</evidence>
<dbReference type="AlphaFoldDB" id="Q1ITZ3"/>